<reference evidence="2" key="1">
    <citation type="submission" date="2022-12" db="EMBL/GenBank/DDBJ databases">
        <title>Complete genome sequence of an Australian strain of Rouxiella badensis DAR84756 and resolution of the R. badensis DSM100043 and R. chamberiensis DSM28324 genomes.</title>
        <authorList>
            <person name="Paul S."/>
            <person name="Anderson P.J."/>
            <person name="Maynard G."/>
            <person name="Dyall-Smith M."/>
            <person name="Kudinha T."/>
        </authorList>
    </citation>
    <scope>NUCLEOTIDE SEQUENCE</scope>
    <source>
        <strain evidence="2">DSM 28324</strain>
    </source>
</reference>
<gene>
    <name evidence="2" type="ORF">O1V66_05645</name>
</gene>
<dbReference type="Gene3D" id="3.40.980.20">
    <property type="entry name" value="Four-carbon acid sugar kinase, nucleotide binding domain"/>
    <property type="match status" value="1"/>
</dbReference>
<name>A0ABY7HS00_9GAMM</name>
<sequence length="90" mass="9042">MAAALDTLFGETAQKLVAAGTRRIVVGGGETSGAVVSALNLGALTIGEEIDTGVPAMVSHGSQPLALALKSGNFGGKDFFARALDTLRGR</sequence>
<proteinExistence type="predicted"/>
<dbReference type="RefSeq" id="WP_269128196.1">
    <property type="nucleotide sequence ID" value="NZ_CP114058.1"/>
</dbReference>
<keyword evidence="3" id="KW-1185">Reference proteome</keyword>
<evidence type="ECO:0000313" key="3">
    <source>
        <dbReference type="Proteomes" id="UP001164712"/>
    </source>
</evidence>
<dbReference type="Proteomes" id="UP001164712">
    <property type="component" value="Chromosome"/>
</dbReference>
<evidence type="ECO:0000259" key="1">
    <source>
        <dbReference type="Pfam" id="PF17042"/>
    </source>
</evidence>
<feature type="domain" description="Four-carbon acid sugar kinase nucleotide binding" evidence="1">
    <location>
        <begin position="4"/>
        <end position="80"/>
    </location>
</feature>
<dbReference type="Pfam" id="PF17042">
    <property type="entry name" value="NBD_C"/>
    <property type="match status" value="1"/>
</dbReference>
<protein>
    <recommendedName>
        <fullName evidence="1">Four-carbon acid sugar kinase nucleotide binding domain-containing protein</fullName>
    </recommendedName>
</protein>
<dbReference type="InterPro" id="IPR031475">
    <property type="entry name" value="NBD_C"/>
</dbReference>
<accession>A0ABY7HS00</accession>
<evidence type="ECO:0000313" key="2">
    <source>
        <dbReference type="EMBL" id="WAT02145.1"/>
    </source>
</evidence>
<dbReference type="SUPFAM" id="SSF142764">
    <property type="entry name" value="YgbK-like"/>
    <property type="match status" value="1"/>
</dbReference>
<dbReference type="EMBL" id="CP114058">
    <property type="protein sequence ID" value="WAT02145.1"/>
    <property type="molecule type" value="Genomic_DNA"/>
</dbReference>
<organism evidence="2 3">
    <name type="scientific">Rouxiella chamberiensis</name>
    <dbReference type="NCBI Taxonomy" id="1513468"/>
    <lineage>
        <taxon>Bacteria</taxon>
        <taxon>Pseudomonadati</taxon>
        <taxon>Pseudomonadota</taxon>
        <taxon>Gammaproteobacteria</taxon>
        <taxon>Enterobacterales</taxon>
        <taxon>Yersiniaceae</taxon>
        <taxon>Rouxiella</taxon>
    </lineage>
</organism>
<dbReference type="InterPro" id="IPR042213">
    <property type="entry name" value="NBD_C_sf"/>
</dbReference>